<dbReference type="InterPro" id="IPR002123">
    <property type="entry name" value="Plipid/glycerol_acylTrfase"/>
</dbReference>
<dbReference type="SUPFAM" id="SSF69593">
    <property type="entry name" value="Glycerol-3-phosphate (1)-acyltransferase"/>
    <property type="match status" value="1"/>
</dbReference>
<reference evidence="14 15" key="1">
    <citation type="submission" date="2019-03" db="EMBL/GenBank/DDBJ databases">
        <title>Single cell metagenomics reveals metabolic interactions within the superorganism composed of flagellate Streblomastix strix and complex community of Bacteroidetes bacteria on its surface.</title>
        <authorList>
            <person name="Treitli S.C."/>
            <person name="Kolisko M."/>
            <person name="Husnik F."/>
            <person name="Keeling P."/>
            <person name="Hampl V."/>
        </authorList>
    </citation>
    <scope>NUCLEOTIDE SEQUENCE [LARGE SCALE GENOMIC DNA]</scope>
    <source>
        <strain evidence="14">ST1C</strain>
    </source>
</reference>
<keyword evidence="11" id="KW-1208">Phospholipid metabolism</keyword>
<evidence type="ECO:0000313" key="14">
    <source>
        <dbReference type="EMBL" id="KAA6353959.1"/>
    </source>
</evidence>
<protein>
    <submittedName>
        <fullName evidence="14">Putative Lysophospholipid acyltransferase</fullName>
    </submittedName>
</protein>
<evidence type="ECO:0000256" key="6">
    <source>
        <dbReference type="ARBA" id="ARBA00022692"/>
    </source>
</evidence>
<evidence type="ECO:0000256" key="12">
    <source>
        <dbReference type="ARBA" id="ARBA00023315"/>
    </source>
</evidence>
<comment type="caution">
    <text evidence="14">The sequence shown here is derived from an EMBL/GenBank/DDBJ whole genome shotgun (WGS) entry which is preliminary data.</text>
</comment>
<dbReference type="SMART" id="SM00563">
    <property type="entry name" value="PlsC"/>
    <property type="match status" value="1"/>
</dbReference>
<evidence type="ECO:0000256" key="10">
    <source>
        <dbReference type="ARBA" id="ARBA00023209"/>
    </source>
</evidence>
<dbReference type="OrthoDB" id="272512at2759"/>
<sequence length="317" mass="36946">MIIPLINPIDQPQNRFVRCIVWTICKVWGRGVMFLFGYYIVREKGELNEKAKIIICGPHSSSIDMFFCLYKFAPSFAVAEFLTRNPFLKHLAKITNCLVIDRKQSGSSEQFVHDLKRRVNFIDEQGRQFPRVVVFPEGATGNGRSLNYFHTGAFLPGEPIQVCILKYIDDLNWTQWSVRNWVFHFSTIMCQLSNRLEVTYLPLYYPSVAEIEHPKLFAYNVKYAMAMKAQLTCTDLRYQDREEYEQCRKEIIRLGFKVPQPKSAEEQFRNAKQPLISVDPDSIDEKRAIFHSTHSLPSPQILKLIEAPQREKPPPNY</sequence>
<evidence type="ECO:0000256" key="8">
    <source>
        <dbReference type="ARBA" id="ARBA00023098"/>
    </source>
</evidence>
<evidence type="ECO:0000259" key="13">
    <source>
        <dbReference type="SMART" id="SM00563"/>
    </source>
</evidence>
<keyword evidence="10" id="KW-0594">Phospholipid biosynthesis</keyword>
<proteinExistence type="inferred from homology"/>
<dbReference type="CDD" id="cd07991">
    <property type="entry name" value="LPLAT_LPCAT1-like"/>
    <property type="match status" value="1"/>
</dbReference>
<evidence type="ECO:0000256" key="3">
    <source>
        <dbReference type="ARBA" id="ARBA00008655"/>
    </source>
</evidence>
<dbReference type="GO" id="GO:0016020">
    <property type="term" value="C:membrane"/>
    <property type="evidence" value="ECO:0007669"/>
    <property type="project" value="UniProtKB-SubCell"/>
</dbReference>
<accession>A0A5J4T6S6</accession>
<dbReference type="AlphaFoldDB" id="A0A5J4T6S6"/>
<dbReference type="InterPro" id="IPR045252">
    <property type="entry name" value="LPCAT1-like"/>
</dbReference>
<feature type="non-terminal residue" evidence="14">
    <location>
        <position position="317"/>
    </location>
</feature>
<feature type="domain" description="Phospholipid/glycerol acyltransferase" evidence="13">
    <location>
        <begin position="53"/>
        <end position="168"/>
    </location>
</feature>
<evidence type="ECO:0000256" key="2">
    <source>
        <dbReference type="ARBA" id="ARBA00005189"/>
    </source>
</evidence>
<keyword evidence="8" id="KW-0443">Lipid metabolism</keyword>
<dbReference type="EMBL" id="SNRW01037146">
    <property type="protein sequence ID" value="KAA6353959.1"/>
    <property type="molecule type" value="Genomic_DNA"/>
</dbReference>
<keyword evidence="6" id="KW-0812">Transmembrane</keyword>
<dbReference type="PANTHER" id="PTHR23063">
    <property type="entry name" value="PHOSPHOLIPID ACYLTRANSFERASE"/>
    <property type="match status" value="1"/>
</dbReference>
<keyword evidence="12 14" id="KW-0012">Acyltransferase</keyword>
<dbReference type="GO" id="GO:0008654">
    <property type="term" value="P:phospholipid biosynthetic process"/>
    <property type="evidence" value="ECO:0007669"/>
    <property type="project" value="UniProtKB-KW"/>
</dbReference>
<evidence type="ECO:0000256" key="11">
    <source>
        <dbReference type="ARBA" id="ARBA00023264"/>
    </source>
</evidence>
<gene>
    <name evidence="14" type="ORF">EZS28_050514</name>
</gene>
<comment type="similarity">
    <text evidence="3">Belongs to the 1-acyl-sn-glycerol-3-phosphate acyltransferase family.</text>
</comment>
<dbReference type="Proteomes" id="UP000324800">
    <property type="component" value="Unassembled WGS sequence"/>
</dbReference>
<organism evidence="14 15">
    <name type="scientific">Streblomastix strix</name>
    <dbReference type="NCBI Taxonomy" id="222440"/>
    <lineage>
        <taxon>Eukaryota</taxon>
        <taxon>Metamonada</taxon>
        <taxon>Preaxostyla</taxon>
        <taxon>Oxymonadida</taxon>
        <taxon>Streblomastigidae</taxon>
        <taxon>Streblomastix</taxon>
    </lineage>
</organism>
<evidence type="ECO:0000256" key="7">
    <source>
        <dbReference type="ARBA" id="ARBA00022989"/>
    </source>
</evidence>
<evidence type="ECO:0000313" key="15">
    <source>
        <dbReference type="Proteomes" id="UP000324800"/>
    </source>
</evidence>
<keyword evidence="5 14" id="KW-0808">Transferase</keyword>
<keyword evidence="9" id="KW-0472">Membrane</keyword>
<keyword evidence="4" id="KW-0444">Lipid biosynthesis</keyword>
<keyword evidence="7" id="KW-1133">Transmembrane helix</keyword>
<dbReference type="GO" id="GO:0008374">
    <property type="term" value="F:O-acyltransferase activity"/>
    <property type="evidence" value="ECO:0007669"/>
    <property type="project" value="InterPro"/>
</dbReference>
<dbReference type="PANTHER" id="PTHR23063:SF52">
    <property type="entry name" value="LYSOPHOSPHATIDYLCHOLINE ACYLTRANSFERASE"/>
    <property type="match status" value="1"/>
</dbReference>
<evidence type="ECO:0000256" key="9">
    <source>
        <dbReference type="ARBA" id="ARBA00023136"/>
    </source>
</evidence>
<comment type="pathway">
    <text evidence="2">Lipid metabolism.</text>
</comment>
<name>A0A5J4T6S6_9EUKA</name>
<evidence type="ECO:0000256" key="1">
    <source>
        <dbReference type="ARBA" id="ARBA00004370"/>
    </source>
</evidence>
<comment type="subcellular location">
    <subcellularLocation>
        <location evidence="1">Membrane</location>
    </subcellularLocation>
</comment>
<evidence type="ECO:0000256" key="5">
    <source>
        <dbReference type="ARBA" id="ARBA00022679"/>
    </source>
</evidence>
<dbReference type="Pfam" id="PF01553">
    <property type="entry name" value="Acyltransferase"/>
    <property type="match status" value="1"/>
</dbReference>
<evidence type="ECO:0000256" key="4">
    <source>
        <dbReference type="ARBA" id="ARBA00022516"/>
    </source>
</evidence>